<reference evidence="8" key="1">
    <citation type="journal article" date="2019" name="Int. J. Syst. Evol. Microbiol.">
        <title>The Global Catalogue of Microorganisms (GCM) 10K type strain sequencing project: providing services to taxonomists for standard genome sequencing and annotation.</title>
        <authorList>
            <consortium name="The Broad Institute Genomics Platform"/>
            <consortium name="The Broad Institute Genome Sequencing Center for Infectious Disease"/>
            <person name="Wu L."/>
            <person name="Ma J."/>
        </authorList>
    </citation>
    <scope>NUCLEOTIDE SEQUENCE [LARGE SCALE GENOMIC DNA]</scope>
    <source>
        <strain evidence="8">JCM 17452</strain>
    </source>
</reference>
<name>A0ABP8E9D1_9FLAO</name>
<dbReference type="SMART" id="SM00640">
    <property type="entry name" value="Glyco_32"/>
    <property type="match status" value="1"/>
</dbReference>
<dbReference type="PANTHER" id="PTHR42800">
    <property type="entry name" value="EXOINULINASE INUD (AFU_ORTHOLOGUE AFUA_5G00480)"/>
    <property type="match status" value="1"/>
</dbReference>
<evidence type="ECO:0000256" key="3">
    <source>
        <dbReference type="ARBA" id="ARBA00023295"/>
    </source>
</evidence>
<dbReference type="GO" id="GO:0016787">
    <property type="term" value="F:hydrolase activity"/>
    <property type="evidence" value="ECO:0007669"/>
    <property type="project" value="UniProtKB-KW"/>
</dbReference>
<dbReference type="Proteomes" id="UP001500027">
    <property type="component" value="Unassembled WGS sequence"/>
</dbReference>
<dbReference type="PROSITE" id="PS00609">
    <property type="entry name" value="GLYCOSYL_HYDROL_F32"/>
    <property type="match status" value="1"/>
</dbReference>
<comment type="caution">
    <text evidence="7">The sequence shown here is derived from an EMBL/GenBank/DDBJ whole genome shotgun (WGS) entry which is preliminary data.</text>
</comment>
<evidence type="ECO:0000313" key="7">
    <source>
        <dbReference type="EMBL" id="GAA4268837.1"/>
    </source>
</evidence>
<dbReference type="Pfam" id="PF00251">
    <property type="entry name" value="Glyco_hydro_32N"/>
    <property type="match status" value="1"/>
</dbReference>
<dbReference type="InterPro" id="IPR001362">
    <property type="entry name" value="Glyco_hydro_32"/>
</dbReference>
<dbReference type="SUPFAM" id="SSF75005">
    <property type="entry name" value="Arabinanase/levansucrase/invertase"/>
    <property type="match status" value="1"/>
</dbReference>
<sequence>MKNKKQFYTICVLLFASFFIAFGCKKNIKTNDIEEITTPTEVNKEETLYRPNFHFSPKANWMNDPNGMFYLNGKYHLYFQYYPDGNVWGPMHWGHAVSEDMVTWEEQPIALYPDDLGLIFSGSAVVDKNNTSGFGKDGIAPVVAIFTYHNMQGEKEGKIDFQTQAIAYSLDEGMTWTKYDKNPVISNPGIKDFRDPKVIWDDKSSKWIMALAAGNKIMFYSSINLKNWNFESEFGEFLGAHGGVWECPDLFPLKIDGSDTSKWVLIVSINPGGPNGGSATQYFVGDFDGNKFVLDEDFSNQLQKQNAVWLDYGKDNYAGVTWSNIPKSDGRKLFIGWMSNWDYAREVPTFKWRSTMTIPRELKLRKTEKEYYLQNLPVSELYKHASKSIKKDSLNVDGLNDIFRNENIDLSKLNLELKLNNLKEKIYTINFLNKSGDTLSLGLNNVDKAFFLDRRKSGKVDFSEKFAPKVSEVKTDAIHKELKVQILLDKTSIEVFYNDGEVVMTELFFPNEPMETFSITIHDDYVYLTNIKVQEFK</sequence>
<dbReference type="InterPro" id="IPR013189">
    <property type="entry name" value="Glyco_hydro_32_C"/>
</dbReference>
<dbReference type="InterPro" id="IPR013320">
    <property type="entry name" value="ConA-like_dom_sf"/>
</dbReference>
<protein>
    <submittedName>
        <fullName evidence="7">Glycoside hydrolase family 32 protein</fullName>
    </submittedName>
</protein>
<dbReference type="Gene3D" id="2.60.120.560">
    <property type="entry name" value="Exo-inulinase, domain 1"/>
    <property type="match status" value="1"/>
</dbReference>
<feature type="domain" description="Glycosyl hydrolase family 32 N-terminal" evidence="5">
    <location>
        <begin position="54"/>
        <end position="372"/>
    </location>
</feature>
<keyword evidence="3 4" id="KW-0326">Glycosidase</keyword>
<dbReference type="PANTHER" id="PTHR42800:SF1">
    <property type="entry name" value="EXOINULINASE INUD (AFU_ORTHOLOGUE AFUA_5G00480)"/>
    <property type="match status" value="1"/>
</dbReference>
<dbReference type="Pfam" id="PF08244">
    <property type="entry name" value="Glyco_hydro_32C"/>
    <property type="match status" value="1"/>
</dbReference>
<evidence type="ECO:0000256" key="4">
    <source>
        <dbReference type="RuleBase" id="RU362110"/>
    </source>
</evidence>
<evidence type="ECO:0000256" key="1">
    <source>
        <dbReference type="ARBA" id="ARBA00009902"/>
    </source>
</evidence>
<organism evidence="7 8">
    <name type="scientific">Hyunsoonleella aestuarii</name>
    <dbReference type="NCBI Taxonomy" id="912802"/>
    <lineage>
        <taxon>Bacteria</taxon>
        <taxon>Pseudomonadati</taxon>
        <taxon>Bacteroidota</taxon>
        <taxon>Flavobacteriia</taxon>
        <taxon>Flavobacteriales</taxon>
        <taxon>Flavobacteriaceae</taxon>
    </lineage>
</organism>
<dbReference type="Gene3D" id="2.115.10.20">
    <property type="entry name" value="Glycosyl hydrolase domain, family 43"/>
    <property type="match status" value="1"/>
</dbReference>
<comment type="similarity">
    <text evidence="1 4">Belongs to the glycosyl hydrolase 32 family.</text>
</comment>
<gene>
    <name evidence="7" type="ORF">GCM10022257_09380</name>
</gene>
<evidence type="ECO:0000259" key="6">
    <source>
        <dbReference type="Pfam" id="PF08244"/>
    </source>
</evidence>
<dbReference type="EMBL" id="BAABAV010000001">
    <property type="protein sequence ID" value="GAA4268837.1"/>
    <property type="molecule type" value="Genomic_DNA"/>
</dbReference>
<proteinExistence type="inferred from homology"/>
<dbReference type="PROSITE" id="PS51257">
    <property type="entry name" value="PROKAR_LIPOPROTEIN"/>
    <property type="match status" value="1"/>
</dbReference>
<keyword evidence="2 4" id="KW-0378">Hydrolase</keyword>
<feature type="domain" description="Glycosyl hydrolase family 32 C-terminal" evidence="6">
    <location>
        <begin position="408"/>
        <end position="519"/>
    </location>
</feature>
<dbReference type="InterPro" id="IPR013148">
    <property type="entry name" value="Glyco_hydro_32_N"/>
</dbReference>
<evidence type="ECO:0000259" key="5">
    <source>
        <dbReference type="Pfam" id="PF00251"/>
    </source>
</evidence>
<dbReference type="InterPro" id="IPR023296">
    <property type="entry name" value="Glyco_hydro_beta-prop_sf"/>
</dbReference>
<evidence type="ECO:0000256" key="2">
    <source>
        <dbReference type="ARBA" id="ARBA00022801"/>
    </source>
</evidence>
<dbReference type="CDD" id="cd18622">
    <property type="entry name" value="GH32_Inu-like"/>
    <property type="match status" value="1"/>
</dbReference>
<evidence type="ECO:0000313" key="8">
    <source>
        <dbReference type="Proteomes" id="UP001500027"/>
    </source>
</evidence>
<dbReference type="InterPro" id="IPR018053">
    <property type="entry name" value="Glyco_hydro_32_AS"/>
</dbReference>
<keyword evidence="8" id="KW-1185">Reference proteome</keyword>
<dbReference type="RefSeq" id="WP_139001228.1">
    <property type="nucleotide sequence ID" value="NZ_BAABAV010000001.1"/>
</dbReference>
<dbReference type="SUPFAM" id="SSF49899">
    <property type="entry name" value="Concanavalin A-like lectins/glucanases"/>
    <property type="match status" value="1"/>
</dbReference>
<accession>A0ABP8E9D1</accession>